<protein>
    <recommendedName>
        <fullName evidence="4">Secreted protein</fullName>
    </recommendedName>
</protein>
<gene>
    <name evidence="2" type="ORF">K435DRAFT_879861</name>
</gene>
<sequence length="121" mass="13511">MFLSSCSSRHNLRYRLSLLWIWILASLDPHQVAPLIVIPTPARISYRTPVSIAVGYNSYPLDIGNPSSGYRWPTPLGASLDPHQVAPLIAIPTPARIFYRTPVFIAIDYNPSSGYRYLVIG</sequence>
<evidence type="ECO:0000256" key="1">
    <source>
        <dbReference type="SAM" id="SignalP"/>
    </source>
</evidence>
<evidence type="ECO:0000313" key="3">
    <source>
        <dbReference type="Proteomes" id="UP000297245"/>
    </source>
</evidence>
<feature type="signal peptide" evidence="1">
    <location>
        <begin position="1"/>
        <end position="34"/>
    </location>
</feature>
<dbReference type="AlphaFoldDB" id="A0A4S8KKE8"/>
<dbReference type="Proteomes" id="UP000297245">
    <property type="component" value="Unassembled WGS sequence"/>
</dbReference>
<reference evidence="2 3" key="1">
    <citation type="journal article" date="2019" name="Nat. Ecol. Evol.">
        <title>Megaphylogeny resolves global patterns of mushroom evolution.</title>
        <authorList>
            <person name="Varga T."/>
            <person name="Krizsan K."/>
            <person name="Foldi C."/>
            <person name="Dima B."/>
            <person name="Sanchez-Garcia M."/>
            <person name="Sanchez-Ramirez S."/>
            <person name="Szollosi G.J."/>
            <person name="Szarkandi J.G."/>
            <person name="Papp V."/>
            <person name="Albert L."/>
            <person name="Andreopoulos W."/>
            <person name="Angelini C."/>
            <person name="Antonin V."/>
            <person name="Barry K.W."/>
            <person name="Bougher N.L."/>
            <person name="Buchanan P."/>
            <person name="Buyck B."/>
            <person name="Bense V."/>
            <person name="Catcheside P."/>
            <person name="Chovatia M."/>
            <person name="Cooper J."/>
            <person name="Damon W."/>
            <person name="Desjardin D."/>
            <person name="Finy P."/>
            <person name="Geml J."/>
            <person name="Haridas S."/>
            <person name="Hughes K."/>
            <person name="Justo A."/>
            <person name="Karasinski D."/>
            <person name="Kautmanova I."/>
            <person name="Kiss B."/>
            <person name="Kocsube S."/>
            <person name="Kotiranta H."/>
            <person name="LaButti K.M."/>
            <person name="Lechner B.E."/>
            <person name="Liimatainen K."/>
            <person name="Lipzen A."/>
            <person name="Lukacs Z."/>
            <person name="Mihaltcheva S."/>
            <person name="Morgado L.N."/>
            <person name="Niskanen T."/>
            <person name="Noordeloos M.E."/>
            <person name="Ohm R.A."/>
            <person name="Ortiz-Santana B."/>
            <person name="Ovrebo C."/>
            <person name="Racz N."/>
            <person name="Riley R."/>
            <person name="Savchenko A."/>
            <person name="Shiryaev A."/>
            <person name="Soop K."/>
            <person name="Spirin V."/>
            <person name="Szebenyi C."/>
            <person name="Tomsovsky M."/>
            <person name="Tulloss R.E."/>
            <person name="Uehling J."/>
            <person name="Grigoriev I.V."/>
            <person name="Vagvolgyi C."/>
            <person name="Papp T."/>
            <person name="Martin F.M."/>
            <person name="Miettinen O."/>
            <person name="Hibbett D.S."/>
            <person name="Nagy L.G."/>
        </authorList>
    </citation>
    <scope>NUCLEOTIDE SEQUENCE [LARGE SCALE GENOMIC DNA]</scope>
    <source>
        <strain evidence="2 3">CBS 962.96</strain>
    </source>
</reference>
<organism evidence="2 3">
    <name type="scientific">Dendrothele bispora (strain CBS 962.96)</name>
    <dbReference type="NCBI Taxonomy" id="1314807"/>
    <lineage>
        <taxon>Eukaryota</taxon>
        <taxon>Fungi</taxon>
        <taxon>Dikarya</taxon>
        <taxon>Basidiomycota</taxon>
        <taxon>Agaricomycotina</taxon>
        <taxon>Agaricomycetes</taxon>
        <taxon>Agaricomycetidae</taxon>
        <taxon>Agaricales</taxon>
        <taxon>Agaricales incertae sedis</taxon>
        <taxon>Dendrothele</taxon>
    </lineage>
</organism>
<keyword evidence="1" id="KW-0732">Signal</keyword>
<feature type="chain" id="PRO_5020544693" description="Secreted protein" evidence="1">
    <location>
        <begin position="35"/>
        <end position="121"/>
    </location>
</feature>
<name>A0A4S8KKE8_DENBC</name>
<dbReference type="EMBL" id="ML181283">
    <property type="protein sequence ID" value="THU76004.1"/>
    <property type="molecule type" value="Genomic_DNA"/>
</dbReference>
<keyword evidence="3" id="KW-1185">Reference proteome</keyword>
<accession>A0A4S8KKE8</accession>
<evidence type="ECO:0008006" key="4">
    <source>
        <dbReference type="Google" id="ProtNLM"/>
    </source>
</evidence>
<evidence type="ECO:0000313" key="2">
    <source>
        <dbReference type="EMBL" id="THU76004.1"/>
    </source>
</evidence>
<proteinExistence type="predicted"/>